<reference evidence="4 5" key="1">
    <citation type="submission" date="2024-05" db="EMBL/GenBank/DDBJ databases">
        <title>Genetic variation in Jamaican populations of the coffee berry borer (Hypothenemus hampei).</title>
        <authorList>
            <person name="Errbii M."/>
            <person name="Myrie A."/>
        </authorList>
    </citation>
    <scope>NUCLEOTIDE SEQUENCE [LARGE SCALE GENOMIC DNA]</scope>
    <source>
        <strain evidence="4">JA-Hopewell-2020-01-JO</strain>
        <tissue evidence="4">Whole body</tissue>
    </source>
</reference>
<dbReference type="Proteomes" id="UP001566132">
    <property type="component" value="Unassembled WGS sequence"/>
</dbReference>
<dbReference type="SMART" id="SM00119">
    <property type="entry name" value="HECTc"/>
    <property type="match status" value="1"/>
</dbReference>
<keyword evidence="5" id="KW-1185">Reference proteome</keyword>
<dbReference type="EMBL" id="JBDJPC010000013">
    <property type="protein sequence ID" value="KAL1488697.1"/>
    <property type="molecule type" value="Genomic_DNA"/>
</dbReference>
<dbReference type="PROSITE" id="PS50237">
    <property type="entry name" value="HECT"/>
    <property type="match status" value="1"/>
</dbReference>
<dbReference type="InterPro" id="IPR035983">
    <property type="entry name" value="Hect_E3_ubiquitin_ligase"/>
</dbReference>
<evidence type="ECO:0000313" key="5">
    <source>
        <dbReference type="Proteomes" id="UP001566132"/>
    </source>
</evidence>
<protein>
    <recommendedName>
        <fullName evidence="3">HECT domain-containing protein</fullName>
    </recommendedName>
</protein>
<evidence type="ECO:0000256" key="2">
    <source>
        <dbReference type="PROSITE-ProRule" id="PRU00104"/>
    </source>
</evidence>
<feature type="domain" description="HECT" evidence="3">
    <location>
        <begin position="401"/>
        <end position="447"/>
    </location>
</feature>
<dbReference type="Gene3D" id="3.90.1750.10">
    <property type="entry name" value="Hect, E3 ligase catalytic domains"/>
    <property type="match status" value="1"/>
</dbReference>
<comment type="caution">
    <text evidence="2">Lacks conserved residue(s) required for the propagation of feature annotation.</text>
</comment>
<gene>
    <name evidence="4" type="ORF">ABEB36_014496</name>
</gene>
<sequence>MSNSSGQSSCTPTDLRNIVTEVLQSDEFVNHLKCSIQRASSDISSNNNFSVQQMRQQTMSTTPACELRRLFPSIRGNNESVMGRFPMRSSLGHVERIRTRKGSHALVSFDFKKDIILVTSPDIRRTLTGHEKSLAYVKSYAISAATFKSTWSEKDIFEYIENLFEEKLHGIKFEILIPISRNLVKPNLPSGTVFDGTVMRKIFTQKVIYVRPFSKIEETCLNTCNIDIESIENDEVYTGNNLPINRYVLPSPVPSDKSNLPEVRENNLPELSGDSVLELRENSVPELRENNLPELSGDSVPELRENNVPEMRENKLFELSENNLFELSENNLLELSQNNLIELEFLDDDTKIAIERSLDEKKNGETLLGVLWELHNSINTEKISYFNIYREDIFNCCVRSLRRRNFSPLNKISVLFTDIDNAVSEGAIDAGGPTREMFTLLLKYLANSMLFEGTKESKNITLCHEHLNCKHYYEAGRIVSLSLIHGGPSPQFFSRTLFNYLSNGVEDTKPYIEEVMNLEIRKELENIRDARNLPELQHIIMNSTFLAIAGFTNINSFQKKDEILEGAIKYYVIYRTMPALKQFKEGLNIIGLLEKLKVFKEELQHLMCYTESKLTAAQVSSTFTVKFSEIGKRESEASLEDVFSFSLACDKIPPLGFDSKPQLEFLHNKKEFLWPKANTCSLVLFLPVSYYAILNKKQFGFA</sequence>
<evidence type="ECO:0000259" key="3">
    <source>
        <dbReference type="PROSITE" id="PS50237"/>
    </source>
</evidence>
<organism evidence="4 5">
    <name type="scientific">Hypothenemus hampei</name>
    <name type="common">Coffee berry borer</name>
    <dbReference type="NCBI Taxonomy" id="57062"/>
    <lineage>
        <taxon>Eukaryota</taxon>
        <taxon>Metazoa</taxon>
        <taxon>Ecdysozoa</taxon>
        <taxon>Arthropoda</taxon>
        <taxon>Hexapoda</taxon>
        <taxon>Insecta</taxon>
        <taxon>Pterygota</taxon>
        <taxon>Neoptera</taxon>
        <taxon>Endopterygota</taxon>
        <taxon>Coleoptera</taxon>
        <taxon>Polyphaga</taxon>
        <taxon>Cucujiformia</taxon>
        <taxon>Curculionidae</taxon>
        <taxon>Scolytinae</taxon>
        <taxon>Hypothenemus</taxon>
    </lineage>
</organism>
<keyword evidence="1 2" id="KW-0833">Ubl conjugation pathway</keyword>
<dbReference type="GO" id="GO:0009966">
    <property type="term" value="P:regulation of signal transduction"/>
    <property type="evidence" value="ECO:0007669"/>
    <property type="project" value="UniProtKB-ARBA"/>
</dbReference>
<comment type="caution">
    <text evidence="4">The sequence shown here is derived from an EMBL/GenBank/DDBJ whole genome shotgun (WGS) entry which is preliminary data.</text>
</comment>
<dbReference type="SUPFAM" id="SSF56204">
    <property type="entry name" value="Hect, E3 ligase catalytic domain"/>
    <property type="match status" value="1"/>
</dbReference>
<dbReference type="AlphaFoldDB" id="A0ABD1E1Z6"/>
<name>A0ABD1E1Z6_HYPHA</name>
<dbReference type="Pfam" id="PF00632">
    <property type="entry name" value="HECT"/>
    <property type="match status" value="1"/>
</dbReference>
<evidence type="ECO:0000313" key="4">
    <source>
        <dbReference type="EMBL" id="KAL1488697.1"/>
    </source>
</evidence>
<evidence type="ECO:0000256" key="1">
    <source>
        <dbReference type="ARBA" id="ARBA00022786"/>
    </source>
</evidence>
<dbReference type="InterPro" id="IPR000569">
    <property type="entry name" value="HECT_dom"/>
</dbReference>
<accession>A0ABD1E1Z6</accession>
<dbReference type="Gene3D" id="3.30.2410.10">
    <property type="entry name" value="Hect, E3 ligase catalytic domain"/>
    <property type="match status" value="1"/>
</dbReference>
<proteinExistence type="predicted"/>